<reference evidence="2" key="1">
    <citation type="journal article" date="2019" name="Int. J. Syst. Evol. Microbiol.">
        <title>The Global Catalogue of Microorganisms (GCM) 10K type strain sequencing project: providing services to taxonomists for standard genome sequencing and annotation.</title>
        <authorList>
            <consortium name="The Broad Institute Genomics Platform"/>
            <consortium name="The Broad Institute Genome Sequencing Center for Infectious Disease"/>
            <person name="Wu L."/>
            <person name="Ma J."/>
        </authorList>
    </citation>
    <scope>NUCLEOTIDE SEQUENCE [LARGE SCALE GENOMIC DNA]</scope>
    <source>
        <strain evidence="2">JCM 18019</strain>
    </source>
</reference>
<sequence length="216" mass="24933">MYFRGAFNLDVKDQFNTMKNKNYILPLLCVGTFCFCQDKISKKNGEQFDAKIVEIGSSNIIYKELDNLDGPAHSLNKSEVYQINYSNGKTEVLGKYSNVEDAKNFIVNKINEFGIDRDNDNQRLQAEFEGDQIKINSINRKGRIVDEGDLWDLSKVVKFHNISARKNNVFYLNIVTYKSRKSKSELDKLVIKFTDYQAAVELLEAMKDLQVMLKKD</sequence>
<evidence type="ECO:0000313" key="2">
    <source>
        <dbReference type="Proteomes" id="UP001500353"/>
    </source>
</evidence>
<dbReference type="EMBL" id="BAABHX010000009">
    <property type="protein sequence ID" value="GAA5101342.1"/>
    <property type="molecule type" value="Genomic_DNA"/>
</dbReference>
<proteinExistence type="predicted"/>
<evidence type="ECO:0000313" key="1">
    <source>
        <dbReference type="EMBL" id="GAA5101342.1"/>
    </source>
</evidence>
<accession>A0ABP9MT65</accession>
<keyword evidence="2" id="KW-1185">Reference proteome</keyword>
<organism evidence="1 2">
    <name type="scientific">Chryseobacterium ginsengisoli</name>
    <dbReference type="NCBI Taxonomy" id="363853"/>
    <lineage>
        <taxon>Bacteria</taxon>
        <taxon>Pseudomonadati</taxon>
        <taxon>Bacteroidota</taxon>
        <taxon>Flavobacteriia</taxon>
        <taxon>Flavobacteriales</taxon>
        <taxon>Weeksellaceae</taxon>
        <taxon>Chryseobacterium group</taxon>
        <taxon>Chryseobacterium</taxon>
    </lineage>
</organism>
<gene>
    <name evidence="1" type="ORF">GCM10023210_40930</name>
</gene>
<dbReference type="Proteomes" id="UP001500353">
    <property type="component" value="Unassembled WGS sequence"/>
</dbReference>
<protein>
    <submittedName>
        <fullName evidence="1">Uncharacterized protein</fullName>
    </submittedName>
</protein>
<comment type="caution">
    <text evidence="1">The sequence shown here is derived from an EMBL/GenBank/DDBJ whole genome shotgun (WGS) entry which is preliminary data.</text>
</comment>
<name>A0ABP9MT65_9FLAO</name>